<reference evidence="1" key="1">
    <citation type="journal article" date="2016" name="Sci. Rep.">
        <title>Molecular characterization of firefly nuptial gifts: a multi-omics approach sheds light on postcopulatory sexual selection.</title>
        <authorList>
            <person name="Al-Wathiqui N."/>
            <person name="Fallon T.R."/>
            <person name="South A."/>
            <person name="Weng J.K."/>
            <person name="Lewis S.M."/>
        </authorList>
    </citation>
    <scope>NUCLEOTIDE SEQUENCE</scope>
</reference>
<name>A0A1Y1MTB0_PHOPY</name>
<accession>A0A1Y1MTB0</accession>
<dbReference type="EMBL" id="GEZM01021862">
    <property type="protein sequence ID" value="JAV88851.1"/>
    <property type="molecule type" value="Transcribed_RNA"/>
</dbReference>
<organism evidence="1">
    <name type="scientific">Photinus pyralis</name>
    <name type="common">Common eastern firefly</name>
    <name type="synonym">Lampyris pyralis</name>
    <dbReference type="NCBI Taxonomy" id="7054"/>
    <lineage>
        <taxon>Eukaryota</taxon>
        <taxon>Metazoa</taxon>
        <taxon>Ecdysozoa</taxon>
        <taxon>Arthropoda</taxon>
        <taxon>Hexapoda</taxon>
        <taxon>Insecta</taxon>
        <taxon>Pterygota</taxon>
        <taxon>Neoptera</taxon>
        <taxon>Endopterygota</taxon>
        <taxon>Coleoptera</taxon>
        <taxon>Polyphaga</taxon>
        <taxon>Elateriformia</taxon>
        <taxon>Elateroidea</taxon>
        <taxon>Lampyridae</taxon>
        <taxon>Lampyrinae</taxon>
        <taxon>Photinus</taxon>
    </lineage>
</organism>
<sequence>MLSSVILQRNSRPGCDNECQPMEYHLPVQNAILDWSVFISRVRAIATISLKMNRWIEITAIIPASVRAKFKPSKKNMPSNMMSITMAAMACAIAASTLPNFLQHMLNTGPIQQAIPNIAASTPALIPMGAKAIASTRIRLAVGFK</sequence>
<proteinExistence type="predicted"/>
<evidence type="ECO:0000313" key="1">
    <source>
        <dbReference type="EMBL" id="JAV88851.1"/>
    </source>
</evidence>
<protein>
    <submittedName>
        <fullName evidence="1">Uncharacterized protein</fullName>
    </submittedName>
</protein>
<dbReference type="AlphaFoldDB" id="A0A1Y1MTB0"/>